<protein>
    <submittedName>
        <fullName evidence="2">Uncharacterized protein</fullName>
    </submittedName>
</protein>
<sequence>ERSGGAARPGLKLPGRHRGRLARRRVVLGSAGQGRGRRLPVDGRAGAGQFVRADRDRDQGGAAAAGRGRAADRAQGRGLEHRRGRPVPDRGARGRGRRAGVERDAAERGGAAPGGARRGGRGAGLGDDPGPAAGPLRVERDHHDAGDDLGRDQPVGLAGQGSAQRPGCGAAANAVAGQSRAGAGHPGDGGPRRVDRRAGRSRRGGGAVRGDRARVPPLGAGTKPAGRPPRRDGRRAADGGRAAGERRAGGAGRRQRRPRGAGTVPGELEPGVRVGRVRPGLPGPAAAPGGDPGRVLLLVPAARRGSDVARPRRADAVRRGTGRVDAGLLRGRRGVGAGAVAAPAAKRRGRRVARSVAGPGIRGGGV</sequence>
<feature type="compositionally biased region" description="Basic and acidic residues" evidence="1">
    <location>
        <begin position="229"/>
        <end position="248"/>
    </location>
</feature>
<feature type="compositionally biased region" description="Low complexity" evidence="1">
    <location>
        <begin position="271"/>
        <end position="292"/>
    </location>
</feature>
<accession>A0A6J4TQW2</accession>
<feature type="compositionally biased region" description="Gly residues" evidence="1">
    <location>
        <begin position="111"/>
        <end position="127"/>
    </location>
</feature>
<feature type="non-terminal residue" evidence="2">
    <location>
        <position position="1"/>
    </location>
</feature>
<feature type="compositionally biased region" description="Basic and acidic residues" evidence="1">
    <location>
        <begin position="137"/>
        <end position="151"/>
    </location>
</feature>
<feature type="region of interest" description="Disordered" evidence="1">
    <location>
        <begin position="1"/>
        <end position="292"/>
    </location>
</feature>
<organism evidence="2">
    <name type="scientific">uncultured Thermomicrobiales bacterium</name>
    <dbReference type="NCBI Taxonomy" id="1645740"/>
    <lineage>
        <taxon>Bacteria</taxon>
        <taxon>Pseudomonadati</taxon>
        <taxon>Thermomicrobiota</taxon>
        <taxon>Thermomicrobia</taxon>
        <taxon>Thermomicrobiales</taxon>
        <taxon>environmental samples</taxon>
    </lineage>
</organism>
<name>A0A6J4TQW2_9BACT</name>
<dbReference type="AlphaFoldDB" id="A0A6J4TQW2"/>
<feature type="region of interest" description="Disordered" evidence="1">
    <location>
        <begin position="336"/>
        <end position="366"/>
    </location>
</feature>
<dbReference type="EMBL" id="CADCWE010000041">
    <property type="protein sequence ID" value="CAA9528211.1"/>
    <property type="molecule type" value="Genomic_DNA"/>
</dbReference>
<feature type="non-terminal residue" evidence="2">
    <location>
        <position position="366"/>
    </location>
</feature>
<feature type="compositionally biased region" description="Basic and acidic residues" evidence="1">
    <location>
        <begin position="69"/>
        <end position="92"/>
    </location>
</feature>
<feature type="compositionally biased region" description="Basic residues" evidence="1">
    <location>
        <begin position="14"/>
        <end position="26"/>
    </location>
</feature>
<evidence type="ECO:0000313" key="2">
    <source>
        <dbReference type="EMBL" id="CAA9528211.1"/>
    </source>
</evidence>
<reference evidence="2" key="1">
    <citation type="submission" date="2020-02" db="EMBL/GenBank/DDBJ databases">
        <authorList>
            <person name="Meier V. D."/>
        </authorList>
    </citation>
    <scope>NUCLEOTIDE SEQUENCE</scope>
    <source>
        <strain evidence="2">AVDCRST_MAG73</strain>
    </source>
</reference>
<gene>
    <name evidence="2" type="ORF">AVDCRST_MAG73-699</name>
</gene>
<proteinExistence type="predicted"/>
<evidence type="ECO:0000256" key="1">
    <source>
        <dbReference type="SAM" id="MobiDB-lite"/>
    </source>
</evidence>